<feature type="signal peptide" evidence="6">
    <location>
        <begin position="1"/>
        <end position="20"/>
    </location>
</feature>
<organism evidence="8 9">
    <name type="scientific">Bacteroides fragilis str. 3998T(B)3</name>
    <dbReference type="NCBI Taxonomy" id="1339316"/>
    <lineage>
        <taxon>Bacteria</taxon>
        <taxon>Pseudomonadati</taxon>
        <taxon>Bacteroidota</taxon>
        <taxon>Bacteroidia</taxon>
        <taxon>Bacteroidales</taxon>
        <taxon>Bacteroidaceae</taxon>
        <taxon>Bacteroides</taxon>
    </lineage>
</organism>
<dbReference type="SMART" id="SM00812">
    <property type="entry name" value="Alpha_L_fucos"/>
    <property type="match status" value="1"/>
</dbReference>
<dbReference type="SUPFAM" id="SSF51445">
    <property type="entry name" value="(Trans)glycosidases"/>
    <property type="match status" value="1"/>
</dbReference>
<dbReference type="GO" id="GO:0005764">
    <property type="term" value="C:lysosome"/>
    <property type="evidence" value="ECO:0007669"/>
    <property type="project" value="TreeGrafter"/>
</dbReference>
<evidence type="ECO:0000259" key="7">
    <source>
        <dbReference type="PROSITE" id="PS50022"/>
    </source>
</evidence>
<dbReference type="FunFam" id="3.20.20.80:FF:000052">
    <property type="entry name" value="Putative alpha-L-fucosidase 1"/>
    <property type="match status" value="1"/>
</dbReference>
<reference evidence="8 9" key="1">
    <citation type="submission" date="2014-02" db="EMBL/GenBank/DDBJ databases">
        <authorList>
            <person name="Sears C."/>
            <person name="Carroll K."/>
            <person name="Sack B.R."/>
            <person name="Qadri F."/>
            <person name="Myers L.L."/>
            <person name="Chung G.-T."/>
            <person name="Escheverria P."/>
            <person name="Fraser C.M."/>
            <person name="Sadzewicz L."/>
            <person name="Shefchek K.A."/>
            <person name="Tallon L."/>
            <person name="Das S.P."/>
            <person name="Daugherty S."/>
            <person name="Mongodin E.F."/>
        </authorList>
    </citation>
    <scope>NUCLEOTIDE SEQUENCE [LARGE SCALE GENOMIC DNA]</scope>
    <source>
        <strain evidence="9">3998T(B)3</strain>
    </source>
</reference>
<dbReference type="Pfam" id="PF01120">
    <property type="entry name" value="Alpha_L_fucos"/>
    <property type="match status" value="1"/>
</dbReference>
<evidence type="ECO:0000313" key="8">
    <source>
        <dbReference type="EMBL" id="EXY89677.1"/>
    </source>
</evidence>
<dbReference type="InterPro" id="IPR000421">
    <property type="entry name" value="FA58C"/>
</dbReference>
<dbReference type="PANTHER" id="PTHR10030:SF37">
    <property type="entry name" value="ALPHA-L-FUCOSIDASE-RELATED"/>
    <property type="match status" value="1"/>
</dbReference>
<dbReference type="AlphaFoldDB" id="A0A015U4G7"/>
<evidence type="ECO:0000256" key="2">
    <source>
        <dbReference type="ARBA" id="ARBA00012662"/>
    </source>
</evidence>
<dbReference type="GO" id="GO:0004560">
    <property type="term" value="F:alpha-L-fucosidase activity"/>
    <property type="evidence" value="ECO:0007669"/>
    <property type="project" value="InterPro"/>
</dbReference>
<keyword evidence="4" id="KW-0378">Hydrolase</keyword>
<dbReference type="Gene3D" id="3.20.20.80">
    <property type="entry name" value="Glycosidases"/>
    <property type="match status" value="1"/>
</dbReference>
<dbReference type="PANTHER" id="PTHR10030">
    <property type="entry name" value="ALPHA-L-FUCOSIDASE"/>
    <property type="match status" value="1"/>
</dbReference>
<dbReference type="PROSITE" id="PS50022">
    <property type="entry name" value="FA58C_3"/>
    <property type="match status" value="1"/>
</dbReference>
<keyword evidence="3 6" id="KW-0732">Signal</keyword>
<dbReference type="SUPFAM" id="SSF49785">
    <property type="entry name" value="Galactose-binding domain-like"/>
    <property type="match status" value="1"/>
</dbReference>
<sequence>MKKLILSTALLAAICTAGQAQEKNDYYVKHVEFPQGATLEQKVDMAARLVPTPQQLEWQQMELTAFLHFGINTFTGREWGDGKENPALFNPTDFDAEQWVRSLKEAGFKMAILTAKHHDGFCLWPTKTTGHSVAASPWKDGKGDVVRELRDACDKYGIKFGVYLSPWDRNASCYGDSPKYNEFFIEQLTELLTNYGEVHEVWFDGANGEGPNGKKQEYDWTAILSTIRRLQPRAVTAIMGDDVRWVGNERGLGRETEWSATVLTPGTYARCEEQNKALGVKATSKDLGGRDMLVNAKELFWYPSEVDVSIRPGWFYHQQEDNQVKSLKHLTDIYFKSVGYNSVLLLNIPPDQRGRISDADVNRLKEFADYRKEIFTDNRVKGGLKAWTARPGDTRVYQLKPKSEINVVMLREDISKGQRMEAFTVEALTADGWKEIAKGTTVGYKRLIRIPAVEARQLRVKVDACRLAANISEVAAYYARPLEESAAKENWNDLSRTAWKQVTATPLVIDLGKAVDMTGFVYAPANAEAKPTMAFRYKFYISTNGRDWKEVPTTGEFSNIMHNPVPQTVSFGNKVSARYIKLDATTPDATPARVDLKEIGIRLQK</sequence>
<dbReference type="Pfam" id="PF00754">
    <property type="entry name" value="F5_F8_type_C"/>
    <property type="match status" value="1"/>
</dbReference>
<dbReference type="GO" id="GO:0006004">
    <property type="term" value="P:fucose metabolic process"/>
    <property type="evidence" value="ECO:0007669"/>
    <property type="project" value="TreeGrafter"/>
</dbReference>
<evidence type="ECO:0000256" key="1">
    <source>
        <dbReference type="ARBA" id="ARBA00007951"/>
    </source>
</evidence>
<gene>
    <name evidence="8" type="ORF">M125_3607</name>
</gene>
<dbReference type="InterPro" id="IPR017853">
    <property type="entry name" value="GH"/>
</dbReference>
<dbReference type="InterPro" id="IPR000933">
    <property type="entry name" value="Glyco_hydro_29"/>
</dbReference>
<dbReference type="PATRIC" id="fig|1339316.3.peg.3419"/>
<dbReference type="InterPro" id="IPR008979">
    <property type="entry name" value="Galactose-bd-like_sf"/>
</dbReference>
<evidence type="ECO:0000256" key="4">
    <source>
        <dbReference type="ARBA" id="ARBA00022801"/>
    </source>
</evidence>
<evidence type="ECO:0000256" key="3">
    <source>
        <dbReference type="ARBA" id="ARBA00022729"/>
    </source>
</evidence>
<dbReference type="Proteomes" id="UP000020773">
    <property type="component" value="Unassembled WGS sequence"/>
</dbReference>
<dbReference type="RefSeq" id="WP_032578834.1">
    <property type="nucleotide sequence ID" value="NZ_JGDB01000232.1"/>
</dbReference>
<dbReference type="EC" id="3.2.1.51" evidence="2"/>
<name>A0A015U4G7_BACFG</name>
<keyword evidence="5" id="KW-0326">Glycosidase</keyword>
<feature type="chain" id="PRO_5001479437" description="alpha-L-fucosidase" evidence="6">
    <location>
        <begin position="21"/>
        <end position="605"/>
    </location>
</feature>
<accession>A0A015U4G7</accession>
<comment type="caution">
    <text evidence="8">The sequence shown here is derived from an EMBL/GenBank/DDBJ whole genome shotgun (WGS) entry which is preliminary data.</text>
</comment>
<dbReference type="InterPro" id="IPR057739">
    <property type="entry name" value="Glyco_hydro_29_N"/>
</dbReference>
<evidence type="ECO:0000313" key="9">
    <source>
        <dbReference type="Proteomes" id="UP000020773"/>
    </source>
</evidence>
<proteinExistence type="inferred from homology"/>
<evidence type="ECO:0000256" key="5">
    <source>
        <dbReference type="ARBA" id="ARBA00023295"/>
    </source>
</evidence>
<dbReference type="Gene3D" id="2.60.120.260">
    <property type="entry name" value="Galactose-binding domain-like"/>
    <property type="match status" value="2"/>
</dbReference>
<dbReference type="GO" id="GO:0016139">
    <property type="term" value="P:glycoside catabolic process"/>
    <property type="evidence" value="ECO:0007669"/>
    <property type="project" value="TreeGrafter"/>
</dbReference>
<comment type="similarity">
    <text evidence="1">Belongs to the glycosyl hydrolase 29 family.</text>
</comment>
<protein>
    <recommendedName>
        <fullName evidence="2">alpha-L-fucosidase</fullName>
        <ecNumber evidence="2">3.2.1.51</ecNumber>
    </recommendedName>
</protein>
<feature type="domain" description="F5/8 type C" evidence="7">
    <location>
        <begin position="455"/>
        <end position="601"/>
    </location>
</feature>
<dbReference type="EMBL" id="JGDB01000232">
    <property type="protein sequence ID" value="EXY89677.1"/>
    <property type="molecule type" value="Genomic_DNA"/>
</dbReference>
<evidence type="ECO:0000256" key="6">
    <source>
        <dbReference type="SAM" id="SignalP"/>
    </source>
</evidence>